<keyword evidence="1" id="KW-0472">Membrane</keyword>
<organism evidence="2 3">
    <name type="scientific">Spectribacter acetivorans</name>
    <dbReference type="NCBI Taxonomy" id="3075603"/>
    <lineage>
        <taxon>Bacteria</taxon>
        <taxon>Pseudomonadati</taxon>
        <taxon>Pseudomonadota</taxon>
        <taxon>Gammaproteobacteria</taxon>
        <taxon>Salinisphaerales</taxon>
        <taxon>Salinisphaeraceae</taxon>
        <taxon>Spectribacter</taxon>
    </lineage>
</organism>
<reference evidence="2 3" key="1">
    <citation type="submission" date="2023-09" db="EMBL/GenBank/DDBJ databases">
        <authorList>
            <person name="Rey-Velasco X."/>
        </authorList>
    </citation>
    <scope>NUCLEOTIDE SEQUENCE [LARGE SCALE GENOMIC DNA]</scope>
    <source>
        <strain evidence="2 3">P385</strain>
    </source>
</reference>
<proteinExistence type="predicted"/>
<keyword evidence="3" id="KW-1185">Reference proteome</keyword>
<feature type="transmembrane region" description="Helical" evidence="1">
    <location>
        <begin position="75"/>
        <end position="94"/>
    </location>
</feature>
<feature type="transmembrane region" description="Helical" evidence="1">
    <location>
        <begin position="44"/>
        <end position="68"/>
    </location>
</feature>
<evidence type="ECO:0008006" key="4">
    <source>
        <dbReference type="Google" id="ProtNLM"/>
    </source>
</evidence>
<dbReference type="EMBL" id="JAVRHY010000009">
    <property type="protein sequence ID" value="MDT0618980.1"/>
    <property type="molecule type" value="Genomic_DNA"/>
</dbReference>
<dbReference type="Proteomes" id="UP001259982">
    <property type="component" value="Unassembled WGS sequence"/>
</dbReference>
<gene>
    <name evidence="2" type="ORF">RM531_10880</name>
</gene>
<evidence type="ECO:0000313" key="2">
    <source>
        <dbReference type="EMBL" id="MDT0618980.1"/>
    </source>
</evidence>
<keyword evidence="1" id="KW-1133">Transmembrane helix</keyword>
<comment type="caution">
    <text evidence="2">The sequence shown here is derived from an EMBL/GenBank/DDBJ whole genome shotgun (WGS) entry which is preliminary data.</text>
</comment>
<sequence length="95" mass="10410">MQEFFYWIGELVGSGIRAVVDGLHWVFEQIDGVLNSFVDGLTEALGISSSVFSLAFLLIGLLLVYAGVRALIRTAVVSGIIWLLIGMLLLGWLIR</sequence>
<protein>
    <recommendedName>
        <fullName evidence="4">MFS transporter</fullName>
    </recommendedName>
</protein>
<evidence type="ECO:0000313" key="3">
    <source>
        <dbReference type="Proteomes" id="UP001259982"/>
    </source>
</evidence>
<accession>A0ABU3BAB5</accession>
<dbReference type="RefSeq" id="WP_311659264.1">
    <property type="nucleotide sequence ID" value="NZ_JAVRHY010000009.1"/>
</dbReference>
<name>A0ABU3BAB5_9GAMM</name>
<keyword evidence="1" id="KW-0812">Transmembrane</keyword>
<evidence type="ECO:0000256" key="1">
    <source>
        <dbReference type="SAM" id="Phobius"/>
    </source>
</evidence>